<dbReference type="EMBL" id="PKPP01000254">
    <property type="protein sequence ID" value="PWA95274.1"/>
    <property type="molecule type" value="Genomic_DNA"/>
</dbReference>
<protein>
    <submittedName>
        <fullName evidence="1">Putative chlorophyll(Ide) b reductase NYC1, chloroplastic</fullName>
    </submittedName>
</protein>
<sequence length="148" mass="16849">MEKLLSIINPKISPLYQFYKPRKKAASLWIQATEVSREKIEHMMNHYNQEMMLIFKHTVSSDANLKNGFILVLSRSYGSTNCGLRQIQSSLLNKCRKSKVGVPTTSPAMVLIELLLRLRLSLTRKVVCEVVTVANTIQVTRGIEETLK</sequence>
<evidence type="ECO:0000313" key="2">
    <source>
        <dbReference type="Proteomes" id="UP000245207"/>
    </source>
</evidence>
<dbReference type="AlphaFoldDB" id="A0A2U1QB93"/>
<comment type="caution">
    <text evidence="1">The sequence shown here is derived from an EMBL/GenBank/DDBJ whole genome shotgun (WGS) entry which is preliminary data.</text>
</comment>
<gene>
    <name evidence="1" type="ORF">CTI12_AA051690</name>
</gene>
<organism evidence="1 2">
    <name type="scientific">Artemisia annua</name>
    <name type="common">Sweet wormwood</name>
    <dbReference type="NCBI Taxonomy" id="35608"/>
    <lineage>
        <taxon>Eukaryota</taxon>
        <taxon>Viridiplantae</taxon>
        <taxon>Streptophyta</taxon>
        <taxon>Embryophyta</taxon>
        <taxon>Tracheophyta</taxon>
        <taxon>Spermatophyta</taxon>
        <taxon>Magnoliopsida</taxon>
        <taxon>eudicotyledons</taxon>
        <taxon>Gunneridae</taxon>
        <taxon>Pentapetalae</taxon>
        <taxon>asterids</taxon>
        <taxon>campanulids</taxon>
        <taxon>Asterales</taxon>
        <taxon>Asteraceae</taxon>
        <taxon>Asteroideae</taxon>
        <taxon>Anthemideae</taxon>
        <taxon>Artemisiinae</taxon>
        <taxon>Artemisia</taxon>
    </lineage>
</organism>
<evidence type="ECO:0000313" key="1">
    <source>
        <dbReference type="EMBL" id="PWA95274.1"/>
    </source>
</evidence>
<accession>A0A2U1QB93</accession>
<dbReference type="Proteomes" id="UP000245207">
    <property type="component" value="Unassembled WGS sequence"/>
</dbReference>
<reference evidence="1 2" key="1">
    <citation type="journal article" date="2018" name="Mol. Plant">
        <title>The genome of Artemisia annua provides insight into the evolution of Asteraceae family and artemisinin biosynthesis.</title>
        <authorList>
            <person name="Shen Q."/>
            <person name="Zhang L."/>
            <person name="Liao Z."/>
            <person name="Wang S."/>
            <person name="Yan T."/>
            <person name="Shi P."/>
            <person name="Liu M."/>
            <person name="Fu X."/>
            <person name="Pan Q."/>
            <person name="Wang Y."/>
            <person name="Lv Z."/>
            <person name="Lu X."/>
            <person name="Zhang F."/>
            <person name="Jiang W."/>
            <person name="Ma Y."/>
            <person name="Chen M."/>
            <person name="Hao X."/>
            <person name="Li L."/>
            <person name="Tang Y."/>
            <person name="Lv G."/>
            <person name="Zhou Y."/>
            <person name="Sun X."/>
            <person name="Brodelius P.E."/>
            <person name="Rose J.K.C."/>
            <person name="Tang K."/>
        </authorList>
    </citation>
    <scope>NUCLEOTIDE SEQUENCE [LARGE SCALE GENOMIC DNA]</scope>
    <source>
        <strain evidence="2">cv. Huhao1</strain>
        <tissue evidence="1">Leaf</tissue>
    </source>
</reference>
<dbReference type="STRING" id="35608.A0A2U1QB93"/>
<keyword evidence="2" id="KW-1185">Reference proteome</keyword>
<proteinExistence type="predicted"/>
<name>A0A2U1QB93_ARTAN</name>